<keyword evidence="2" id="KW-1185">Reference proteome</keyword>
<gene>
    <name evidence="1" type="ORF">GCM10017783_10530</name>
</gene>
<proteinExistence type="predicted"/>
<dbReference type="Proteomes" id="UP000632154">
    <property type="component" value="Unassembled WGS sequence"/>
</dbReference>
<organism evidence="1 2">
    <name type="scientific">Deinococcus piscis</name>
    <dbReference type="NCBI Taxonomy" id="394230"/>
    <lineage>
        <taxon>Bacteria</taxon>
        <taxon>Thermotogati</taxon>
        <taxon>Deinococcota</taxon>
        <taxon>Deinococci</taxon>
        <taxon>Deinococcales</taxon>
        <taxon>Deinococcaceae</taxon>
        <taxon>Deinococcus</taxon>
    </lineage>
</organism>
<sequence length="211" mass="22674">MPLTALLLASALTAPAPPAPRPEDRLWPSRAEYLRACFTPRATEDNRTPAADLGAGRSVQVVLPSELLRGDCRLDYSDLGEYGRPGTPGRATRRSTILHTLDLLASDDLAATPTVGVNLYAEASSAGEPAAWNAALLLLDAQGRELGCIKPQTGMVRFFPHGGQQAGGLGLSSLVFRELPRPLVRQAAQLLVEVNWGGEVKRYPLEDVLQR</sequence>
<comment type="caution">
    <text evidence="1">The sequence shown here is derived from an EMBL/GenBank/DDBJ whole genome shotgun (WGS) entry which is preliminary data.</text>
</comment>
<evidence type="ECO:0000313" key="1">
    <source>
        <dbReference type="EMBL" id="GHG00296.1"/>
    </source>
</evidence>
<dbReference type="RefSeq" id="WP_189642623.1">
    <property type="nucleotide sequence ID" value="NZ_BNAL01000009.1"/>
</dbReference>
<protein>
    <submittedName>
        <fullName evidence="1">Uncharacterized protein</fullName>
    </submittedName>
</protein>
<accession>A0ABQ3K8P5</accession>
<reference evidence="2" key="1">
    <citation type="journal article" date="2019" name="Int. J. Syst. Evol. Microbiol.">
        <title>The Global Catalogue of Microorganisms (GCM) 10K type strain sequencing project: providing services to taxonomists for standard genome sequencing and annotation.</title>
        <authorList>
            <consortium name="The Broad Institute Genomics Platform"/>
            <consortium name="The Broad Institute Genome Sequencing Center for Infectious Disease"/>
            <person name="Wu L."/>
            <person name="Ma J."/>
        </authorList>
    </citation>
    <scope>NUCLEOTIDE SEQUENCE [LARGE SCALE GENOMIC DNA]</scope>
    <source>
        <strain evidence="2">CGMCC 1.18439</strain>
    </source>
</reference>
<name>A0ABQ3K8P5_9DEIO</name>
<dbReference type="EMBL" id="BNAL01000009">
    <property type="protein sequence ID" value="GHG00296.1"/>
    <property type="molecule type" value="Genomic_DNA"/>
</dbReference>
<evidence type="ECO:0000313" key="2">
    <source>
        <dbReference type="Proteomes" id="UP000632154"/>
    </source>
</evidence>